<proteinExistence type="predicted"/>
<reference evidence="3" key="1">
    <citation type="submission" date="2016-03" db="EMBL/GenBank/DDBJ databases">
        <authorList>
            <person name="Ploux O."/>
        </authorList>
    </citation>
    <scope>NUCLEOTIDE SEQUENCE [LARGE SCALE GENOMIC DNA]</scope>
    <source>
        <strain evidence="3">UK7</strain>
    </source>
</reference>
<sequence>MAQGAVAVAPALTNGASLTAEELREILEYERIVQFRDAVMAGSHPRIKIPAHLTGKQNSRGLSSPISTTPRPNLTSPASRTFSGSRAGDSTNVLNKSPNTTRLAGGGHSQMSSQSEINPILLEKSDDLIKAELQLQRQRLERGLRAQIETQRIATKAMLQTSESLPNFDISKVLSQALAIAHPSTAPEVEPSAAASDSFDENTFYSSQHDTPELPSPVVARKSTAESQLQGAPSFGQRPHKDQSSQNQVENSEVIMTGTSLHNDNNLAKQPLEQLQHSQPQNSTLQPKIQRIELGNSESSSSSCEVISTHAQGTVNVSYPSNGFWPDYPQHLLHLEDSANLTRMQTTTRDLLKRAFDNTPASPLLRVHNLSPLAPQPARVSPLATARDPPILRERAISDGIQPVQVSTLRNQATGISSTDSSPKGKKTSERRKEKKEKKRKRRGKETAGTPESPYIKPEPHSPSPYTAVAPLPRPPKRQRKSGQYAAELNYDEPEDEQIEAVQERIPEQHYREVRAPRIVEREDARYEPDHRRIEPEYRRVEREPEVGYRRVADGQYERRPQSPIFALPYAPGEVRQVRAASHAIVERRAYDEPRYYREPVVRASVRPDVDRERSRSPVFRERRSPIPMAPPSQSMRIVIDEFGRKYYEPQPPASVRYREPEIIYERAPTRAVSSRNPAEFEEDGVVYRRASPPVAVPRRVVTQPEYASGPQPDFRQYRQREYSVRPTPMGPPGEEYIQIRSRQLTPEIAPRREYIPRAASVFPEPVRYEIPREYARIQSVHPEGLPREYATGAQSEVRREMVPQSQREYSVRPMDTPLVGIPQAQRGYSVRPMSVRPMEPPLRREPAFLPEGARYYDEPISRQPAEVAFIERPRARESSVMVYTDDARREVYR</sequence>
<name>A0A1E1LIC7_9HELO</name>
<feature type="region of interest" description="Disordered" evidence="1">
    <location>
        <begin position="53"/>
        <end position="114"/>
    </location>
</feature>
<feature type="compositionally biased region" description="Polar residues" evidence="1">
    <location>
        <begin position="55"/>
        <end position="102"/>
    </location>
</feature>
<accession>A0A1E1LIC7</accession>
<evidence type="ECO:0000256" key="1">
    <source>
        <dbReference type="SAM" id="MobiDB-lite"/>
    </source>
</evidence>
<gene>
    <name evidence="2" type="ORF">RCO7_02936</name>
</gene>
<dbReference type="InParanoid" id="A0A1E1LIC7"/>
<feature type="compositionally biased region" description="Basic residues" evidence="1">
    <location>
        <begin position="433"/>
        <end position="444"/>
    </location>
</feature>
<comment type="caution">
    <text evidence="2">The sequence shown here is derived from an EMBL/GenBank/DDBJ whole genome shotgun (WGS) entry which is preliminary data.</text>
</comment>
<dbReference type="Proteomes" id="UP000178129">
    <property type="component" value="Unassembled WGS sequence"/>
</dbReference>
<organism evidence="2 3">
    <name type="scientific">Rhynchosporium graminicola</name>
    <dbReference type="NCBI Taxonomy" id="2792576"/>
    <lineage>
        <taxon>Eukaryota</taxon>
        <taxon>Fungi</taxon>
        <taxon>Dikarya</taxon>
        <taxon>Ascomycota</taxon>
        <taxon>Pezizomycotina</taxon>
        <taxon>Leotiomycetes</taxon>
        <taxon>Helotiales</taxon>
        <taxon>Ploettnerulaceae</taxon>
        <taxon>Rhynchosporium</taxon>
    </lineage>
</organism>
<dbReference type="STRING" id="914237.A0A1E1LIC7"/>
<feature type="compositionally biased region" description="Polar residues" evidence="1">
    <location>
        <begin position="404"/>
        <end position="422"/>
    </location>
</feature>
<protein>
    <submittedName>
        <fullName evidence="2">Uncharacterized protein</fullName>
    </submittedName>
</protein>
<keyword evidence="3" id="KW-1185">Reference proteome</keyword>
<dbReference type="EMBL" id="FJUW01000054">
    <property type="protein sequence ID" value="CZT10248.1"/>
    <property type="molecule type" value="Genomic_DNA"/>
</dbReference>
<dbReference type="AlphaFoldDB" id="A0A1E1LIC7"/>
<feature type="region of interest" description="Disordered" evidence="1">
    <location>
        <begin position="395"/>
        <end position="496"/>
    </location>
</feature>
<evidence type="ECO:0000313" key="3">
    <source>
        <dbReference type="Proteomes" id="UP000178129"/>
    </source>
</evidence>
<feature type="region of interest" description="Disordered" evidence="1">
    <location>
        <begin position="202"/>
        <end position="250"/>
    </location>
</feature>
<evidence type="ECO:0000313" key="2">
    <source>
        <dbReference type="EMBL" id="CZT10248.1"/>
    </source>
</evidence>